<comment type="caution">
    <text evidence="2">The sequence shown here is derived from an EMBL/GenBank/DDBJ whole genome shotgun (WGS) entry which is preliminary data.</text>
</comment>
<dbReference type="Proteomes" id="UP001266305">
    <property type="component" value="Unassembled WGS sequence"/>
</dbReference>
<reference evidence="2 3" key="1">
    <citation type="submission" date="2023-05" db="EMBL/GenBank/DDBJ databases">
        <title>B98-5 Cell Line De Novo Hybrid Assembly: An Optical Mapping Approach.</title>
        <authorList>
            <person name="Kananen K."/>
            <person name="Auerbach J.A."/>
            <person name="Kautto E."/>
            <person name="Blachly J.S."/>
        </authorList>
    </citation>
    <scope>NUCLEOTIDE SEQUENCE [LARGE SCALE GENOMIC DNA]</scope>
    <source>
        <strain evidence="2">B95-8</strain>
        <tissue evidence="2">Cell line</tissue>
    </source>
</reference>
<feature type="non-terminal residue" evidence="2">
    <location>
        <position position="108"/>
    </location>
</feature>
<proteinExistence type="predicted"/>
<dbReference type="EMBL" id="JASSZA010000011">
    <property type="protein sequence ID" value="KAK2097438.1"/>
    <property type="molecule type" value="Genomic_DNA"/>
</dbReference>
<sequence>HLGGTPLPFLWPGPPEARPARLPSPPGAAANAGARSRGRSRLLHCRIACSSRAMLSSHSATRSYAGRGGAVLRRREVTSRRAPACPDGCLLGCVGGYGAHSRACGRDL</sequence>
<protein>
    <submittedName>
        <fullName evidence="2">Uncharacterized protein</fullName>
    </submittedName>
</protein>
<accession>A0ABQ9UK76</accession>
<evidence type="ECO:0000313" key="2">
    <source>
        <dbReference type="EMBL" id="KAK2097438.1"/>
    </source>
</evidence>
<organism evidence="2 3">
    <name type="scientific">Saguinus oedipus</name>
    <name type="common">Cotton-top tamarin</name>
    <name type="synonym">Oedipomidas oedipus</name>
    <dbReference type="NCBI Taxonomy" id="9490"/>
    <lineage>
        <taxon>Eukaryota</taxon>
        <taxon>Metazoa</taxon>
        <taxon>Chordata</taxon>
        <taxon>Craniata</taxon>
        <taxon>Vertebrata</taxon>
        <taxon>Euteleostomi</taxon>
        <taxon>Mammalia</taxon>
        <taxon>Eutheria</taxon>
        <taxon>Euarchontoglires</taxon>
        <taxon>Primates</taxon>
        <taxon>Haplorrhini</taxon>
        <taxon>Platyrrhini</taxon>
        <taxon>Cebidae</taxon>
        <taxon>Callitrichinae</taxon>
        <taxon>Saguinus</taxon>
    </lineage>
</organism>
<keyword evidence="3" id="KW-1185">Reference proteome</keyword>
<gene>
    <name evidence="2" type="ORF">P7K49_022889</name>
</gene>
<evidence type="ECO:0000256" key="1">
    <source>
        <dbReference type="SAM" id="MobiDB-lite"/>
    </source>
</evidence>
<feature type="compositionally biased region" description="Pro residues" evidence="1">
    <location>
        <begin position="9"/>
        <end position="26"/>
    </location>
</feature>
<feature type="non-terminal residue" evidence="2">
    <location>
        <position position="1"/>
    </location>
</feature>
<name>A0ABQ9UK76_SAGOE</name>
<evidence type="ECO:0000313" key="3">
    <source>
        <dbReference type="Proteomes" id="UP001266305"/>
    </source>
</evidence>
<feature type="region of interest" description="Disordered" evidence="1">
    <location>
        <begin position="1"/>
        <end position="39"/>
    </location>
</feature>